<dbReference type="PANTHER" id="PTHR43827:SF3">
    <property type="entry name" value="NADP-DEPENDENT OXIDOREDUCTASE DOMAIN-CONTAINING PROTEIN"/>
    <property type="match status" value="1"/>
</dbReference>
<evidence type="ECO:0000256" key="2">
    <source>
        <dbReference type="ARBA" id="ARBA00022857"/>
    </source>
</evidence>
<dbReference type="PRINTS" id="PR00069">
    <property type="entry name" value="ALDKETRDTASE"/>
</dbReference>
<evidence type="ECO:0000259" key="4">
    <source>
        <dbReference type="Pfam" id="PF00248"/>
    </source>
</evidence>
<proteinExistence type="inferred from homology"/>
<keyword evidence="2" id="KW-0521">NADP</keyword>
<dbReference type="InterPro" id="IPR036812">
    <property type="entry name" value="NAD(P)_OxRdtase_dom_sf"/>
</dbReference>
<dbReference type="Gene3D" id="3.20.20.100">
    <property type="entry name" value="NADP-dependent oxidoreductase domain"/>
    <property type="match status" value="1"/>
</dbReference>
<name>A0ABP7A1D8_9ACTN</name>
<comment type="similarity">
    <text evidence="1">Belongs to the aldo/keto reductase family.</text>
</comment>
<dbReference type="RefSeq" id="WP_231481259.1">
    <property type="nucleotide sequence ID" value="NZ_BAAAZO010000009.1"/>
</dbReference>
<keyword evidence="6" id="KW-1185">Reference proteome</keyword>
<sequence>MRTNNGIDIPQAGFGVYQIPASRTTEMVRVALDAGYRHIDTAQVYGNEAEVGTAIAESGLPREDVFITTKLNPQRHGYVSTGRELEESLRKLRTSYVDLYLLHWPSPGKDQYLESWRACENLLAEGKVRSIGVSNLTVPDLVWLAGQSQTAPAVNQVELHPSFQQGELRQYHRSRGIITQAWGPLAWGEALKDPTLQALAKKYGKTPAQLILRWQVQLGNIPIGKSATPSRIRENAAIFDFRINADDMERIATLDNDPHGAPVRTMSAGLPRW</sequence>
<comment type="caution">
    <text evidence="5">The sequence shown here is derived from an EMBL/GenBank/DDBJ whole genome shotgun (WGS) entry which is preliminary data.</text>
</comment>
<dbReference type="SUPFAM" id="SSF51430">
    <property type="entry name" value="NAD(P)-linked oxidoreductase"/>
    <property type="match status" value="1"/>
</dbReference>
<gene>
    <name evidence="5" type="ORF">GCM10022223_44930</name>
</gene>
<evidence type="ECO:0000256" key="1">
    <source>
        <dbReference type="ARBA" id="ARBA00007905"/>
    </source>
</evidence>
<dbReference type="CDD" id="cd19071">
    <property type="entry name" value="AKR_AKR1-5-like"/>
    <property type="match status" value="1"/>
</dbReference>
<dbReference type="Pfam" id="PF00248">
    <property type="entry name" value="Aldo_ket_red"/>
    <property type="match status" value="1"/>
</dbReference>
<accession>A0ABP7A1D8</accession>
<dbReference type="PANTHER" id="PTHR43827">
    <property type="entry name" value="2,5-DIKETO-D-GLUCONIC ACID REDUCTASE"/>
    <property type="match status" value="1"/>
</dbReference>
<protein>
    <submittedName>
        <fullName evidence="5">Aldo/keto reductase</fullName>
    </submittedName>
</protein>
<feature type="domain" description="NADP-dependent oxidoreductase" evidence="4">
    <location>
        <begin position="18"/>
        <end position="254"/>
    </location>
</feature>
<dbReference type="InterPro" id="IPR023210">
    <property type="entry name" value="NADP_OxRdtase_dom"/>
</dbReference>
<keyword evidence="3" id="KW-0560">Oxidoreductase</keyword>
<organism evidence="5 6">
    <name type="scientific">Kineosporia mesophila</name>
    <dbReference type="NCBI Taxonomy" id="566012"/>
    <lineage>
        <taxon>Bacteria</taxon>
        <taxon>Bacillati</taxon>
        <taxon>Actinomycetota</taxon>
        <taxon>Actinomycetes</taxon>
        <taxon>Kineosporiales</taxon>
        <taxon>Kineosporiaceae</taxon>
        <taxon>Kineosporia</taxon>
    </lineage>
</organism>
<dbReference type="PROSITE" id="PS00798">
    <property type="entry name" value="ALDOKETO_REDUCTASE_1"/>
    <property type="match status" value="1"/>
</dbReference>
<dbReference type="EMBL" id="BAAAZO010000009">
    <property type="protein sequence ID" value="GAA3622957.1"/>
    <property type="molecule type" value="Genomic_DNA"/>
</dbReference>
<reference evidence="6" key="1">
    <citation type="journal article" date="2019" name="Int. J. Syst. Evol. Microbiol.">
        <title>The Global Catalogue of Microorganisms (GCM) 10K type strain sequencing project: providing services to taxonomists for standard genome sequencing and annotation.</title>
        <authorList>
            <consortium name="The Broad Institute Genomics Platform"/>
            <consortium name="The Broad Institute Genome Sequencing Center for Infectious Disease"/>
            <person name="Wu L."/>
            <person name="Ma J."/>
        </authorList>
    </citation>
    <scope>NUCLEOTIDE SEQUENCE [LARGE SCALE GENOMIC DNA]</scope>
    <source>
        <strain evidence="6">JCM 16902</strain>
    </source>
</reference>
<dbReference type="PIRSF" id="PIRSF000097">
    <property type="entry name" value="AKR"/>
    <property type="match status" value="1"/>
</dbReference>
<dbReference type="InterPro" id="IPR020471">
    <property type="entry name" value="AKR"/>
</dbReference>
<evidence type="ECO:0000256" key="3">
    <source>
        <dbReference type="ARBA" id="ARBA00023002"/>
    </source>
</evidence>
<dbReference type="Proteomes" id="UP001501074">
    <property type="component" value="Unassembled WGS sequence"/>
</dbReference>
<evidence type="ECO:0000313" key="6">
    <source>
        <dbReference type="Proteomes" id="UP001501074"/>
    </source>
</evidence>
<evidence type="ECO:0000313" key="5">
    <source>
        <dbReference type="EMBL" id="GAA3622957.1"/>
    </source>
</evidence>
<dbReference type="InterPro" id="IPR018170">
    <property type="entry name" value="Aldo/ket_reductase_CS"/>
</dbReference>